<keyword evidence="4 7" id="KW-1133">Transmembrane helix</keyword>
<sequence>MSRLLLPAESADAPSPSTRARGSRSFYLLAAVVAGVVAGGISAFFLADSLAVLGIPDPGRLTTFGLPFIRAVAWVLMAVAVGAFLSAAFLIHPAVGDNEELYRARLSVDGHIAARTGGWASLGVVVASLLQVPLVMSDLTGTPLLQVLNAQMFSLAFNQIATAQVWFVTALLAAVVAVGGLVSQRWAAQPPLLVLAVLMVVPLGMEGHSASGGDHDLGTNSYLWHLVAMMLWVGGLMALVAHSRRRGPDPETMVRRYSGLALFCVIAMALSGVVNAGIRVEFGRLLETKYGWIIVAKVVLTVVLALVGLAHRRLTIPQLSARPELFRRVAVVEVVIMAATIGVAGTMGRTPPPPPRDPNLNAMQIQLGYELHQAPTFWNVWTMFRFDVLFGTLGLLLAAWYVWALIRVQRRGLSWPWQRTAWWMGGALGLTVVMSNGIGMYIPALYSMHMLGHMVLSMVIPLFLVLGAPLTLVMEAWEPASAGKPGAHEWAVALTKSRALRVVTHPAVNLLQFLFFFYVVYMSFSLYQFAISEHAGHVIMNAVFLVSGYIYFWEVIGPDPLPHRAPTNVRTFILFISMPIHLYAGVYLMQLGQILGEEFYMSLNLPWEPDLRQDQRVGGGIAWGFGQFPLVIVFGKLFVEWLRDDLFEARRHDAKADLDGDADLQEYNAMLAALEKDGNTQHYRQL</sequence>
<gene>
    <name evidence="9" type="ORF">G7Y31_09720</name>
</gene>
<evidence type="ECO:0000256" key="1">
    <source>
        <dbReference type="ARBA" id="ARBA00004651"/>
    </source>
</evidence>
<feature type="domain" description="Copper resistance protein D" evidence="8">
    <location>
        <begin position="253"/>
        <end position="346"/>
    </location>
</feature>
<dbReference type="InterPro" id="IPR008457">
    <property type="entry name" value="Cu-R_CopD_dom"/>
</dbReference>
<feature type="transmembrane region" description="Helical" evidence="7">
    <location>
        <begin position="260"/>
        <end position="278"/>
    </location>
</feature>
<evidence type="ECO:0000256" key="2">
    <source>
        <dbReference type="ARBA" id="ARBA00022475"/>
    </source>
</evidence>
<feature type="transmembrane region" description="Helical" evidence="7">
    <location>
        <begin position="454"/>
        <end position="474"/>
    </location>
</feature>
<evidence type="ECO:0000256" key="3">
    <source>
        <dbReference type="ARBA" id="ARBA00022692"/>
    </source>
</evidence>
<feature type="transmembrane region" description="Helical" evidence="7">
    <location>
        <begin position="388"/>
        <end position="408"/>
    </location>
</feature>
<feature type="transmembrane region" description="Helical" evidence="7">
    <location>
        <begin position="535"/>
        <end position="552"/>
    </location>
</feature>
<organism evidence="9 10">
    <name type="scientific">Corynebacterium lizhenjunii</name>
    <dbReference type="NCBI Taxonomy" id="2709394"/>
    <lineage>
        <taxon>Bacteria</taxon>
        <taxon>Bacillati</taxon>
        <taxon>Actinomycetota</taxon>
        <taxon>Actinomycetes</taxon>
        <taxon>Mycobacteriales</taxon>
        <taxon>Corynebacteriaceae</taxon>
        <taxon>Corynebacterium</taxon>
    </lineage>
</organism>
<evidence type="ECO:0000313" key="9">
    <source>
        <dbReference type="EMBL" id="QPK78805.1"/>
    </source>
</evidence>
<proteinExistence type="predicted"/>
<dbReference type="EMBL" id="CP064954">
    <property type="protein sequence ID" value="QPK78805.1"/>
    <property type="molecule type" value="Genomic_DNA"/>
</dbReference>
<dbReference type="InterPro" id="IPR019108">
    <property type="entry name" value="Caa3_assmbl_CtaG-rel"/>
</dbReference>
<reference evidence="9 10" key="1">
    <citation type="submission" date="2020-11" db="EMBL/GenBank/DDBJ databases">
        <title>Corynebacterium sp. ZJ-599.</title>
        <authorList>
            <person name="Zhou J."/>
        </authorList>
    </citation>
    <scope>NUCLEOTIDE SEQUENCE [LARGE SCALE GENOMIC DNA]</scope>
    <source>
        <strain evidence="9 10">ZJ-599</strain>
    </source>
</reference>
<dbReference type="PANTHER" id="PTHR34820">
    <property type="entry name" value="INNER MEMBRANE PROTEIN YEBZ"/>
    <property type="match status" value="1"/>
</dbReference>
<name>A0A7T0KEI7_9CORY</name>
<feature type="transmembrane region" description="Helical" evidence="7">
    <location>
        <begin position="621"/>
        <end position="642"/>
    </location>
</feature>
<dbReference type="GO" id="GO:0005886">
    <property type="term" value="C:plasma membrane"/>
    <property type="evidence" value="ECO:0007669"/>
    <property type="project" value="UniProtKB-SubCell"/>
</dbReference>
<evidence type="ECO:0000256" key="5">
    <source>
        <dbReference type="ARBA" id="ARBA00023136"/>
    </source>
</evidence>
<dbReference type="KEGG" id="cliz:G7Y31_09720"/>
<protein>
    <submittedName>
        <fullName evidence="9">Bifunctional copper resistance protein CopD/cytochrome c oxidase assembly protein</fullName>
    </submittedName>
</protein>
<keyword evidence="10" id="KW-1185">Reference proteome</keyword>
<dbReference type="Proteomes" id="UP000594681">
    <property type="component" value="Chromosome"/>
</dbReference>
<feature type="transmembrane region" description="Helical" evidence="7">
    <location>
        <begin position="290"/>
        <end position="309"/>
    </location>
</feature>
<feature type="transmembrane region" description="Helical" evidence="7">
    <location>
        <begin position="156"/>
        <end position="180"/>
    </location>
</feature>
<keyword evidence="3 7" id="KW-0812">Transmembrane</keyword>
<evidence type="ECO:0000259" key="8">
    <source>
        <dbReference type="Pfam" id="PF05425"/>
    </source>
</evidence>
<dbReference type="Pfam" id="PF09678">
    <property type="entry name" value="Caa3_CtaG"/>
    <property type="match status" value="1"/>
</dbReference>
<feature type="transmembrane region" description="Helical" evidence="7">
    <location>
        <begin position="67"/>
        <end position="91"/>
    </location>
</feature>
<feature type="transmembrane region" description="Helical" evidence="7">
    <location>
        <begin position="572"/>
        <end position="595"/>
    </location>
</feature>
<keyword evidence="5 7" id="KW-0472">Membrane</keyword>
<evidence type="ECO:0000256" key="7">
    <source>
        <dbReference type="SAM" id="Phobius"/>
    </source>
</evidence>
<dbReference type="PANTHER" id="PTHR34820:SF4">
    <property type="entry name" value="INNER MEMBRANE PROTEIN YEBZ"/>
    <property type="match status" value="1"/>
</dbReference>
<dbReference type="InterPro" id="IPR032694">
    <property type="entry name" value="CopC/D"/>
</dbReference>
<dbReference type="Pfam" id="PF05425">
    <property type="entry name" value="CopD"/>
    <property type="match status" value="1"/>
</dbReference>
<feature type="transmembrane region" description="Helical" evidence="7">
    <location>
        <begin position="329"/>
        <end position="348"/>
    </location>
</feature>
<evidence type="ECO:0000256" key="6">
    <source>
        <dbReference type="SAM" id="MobiDB-lite"/>
    </source>
</evidence>
<feature type="transmembrane region" description="Helical" evidence="7">
    <location>
        <begin position="222"/>
        <end position="240"/>
    </location>
</feature>
<evidence type="ECO:0000256" key="4">
    <source>
        <dbReference type="ARBA" id="ARBA00022989"/>
    </source>
</evidence>
<feature type="transmembrane region" description="Helical" evidence="7">
    <location>
        <begin position="192"/>
        <end position="210"/>
    </location>
</feature>
<feature type="transmembrane region" description="Helical" evidence="7">
    <location>
        <begin position="112"/>
        <end position="136"/>
    </location>
</feature>
<dbReference type="AlphaFoldDB" id="A0A7T0KEI7"/>
<dbReference type="RefSeq" id="WP_165009670.1">
    <property type="nucleotide sequence ID" value="NZ_CP064954.1"/>
</dbReference>
<accession>A0A7T0KEI7</accession>
<feature type="transmembrane region" description="Helical" evidence="7">
    <location>
        <begin position="507"/>
        <end position="529"/>
    </location>
</feature>
<dbReference type="GO" id="GO:0006825">
    <property type="term" value="P:copper ion transport"/>
    <property type="evidence" value="ECO:0007669"/>
    <property type="project" value="InterPro"/>
</dbReference>
<comment type="subcellular location">
    <subcellularLocation>
        <location evidence="1">Cell membrane</location>
        <topology evidence="1">Multi-pass membrane protein</topology>
    </subcellularLocation>
</comment>
<keyword evidence="2" id="KW-1003">Cell membrane</keyword>
<feature type="region of interest" description="Disordered" evidence="6">
    <location>
        <begin position="1"/>
        <end position="20"/>
    </location>
</feature>
<feature type="transmembrane region" description="Helical" evidence="7">
    <location>
        <begin position="26"/>
        <end position="47"/>
    </location>
</feature>
<evidence type="ECO:0000313" key="10">
    <source>
        <dbReference type="Proteomes" id="UP000594681"/>
    </source>
</evidence>
<feature type="transmembrane region" description="Helical" evidence="7">
    <location>
        <begin position="420"/>
        <end position="442"/>
    </location>
</feature>